<proteinExistence type="predicted"/>
<comment type="caution">
    <text evidence="1">The sequence shown here is derived from an EMBL/GenBank/DDBJ whole genome shotgun (WGS) entry which is preliminary data.</text>
</comment>
<accession>A0A3L6TSQ9</accession>
<evidence type="ECO:0000313" key="1">
    <source>
        <dbReference type="EMBL" id="RLN42565.1"/>
    </source>
</evidence>
<organism evidence="1 2">
    <name type="scientific">Panicum miliaceum</name>
    <name type="common">Proso millet</name>
    <name type="synonym">Broomcorn millet</name>
    <dbReference type="NCBI Taxonomy" id="4540"/>
    <lineage>
        <taxon>Eukaryota</taxon>
        <taxon>Viridiplantae</taxon>
        <taxon>Streptophyta</taxon>
        <taxon>Embryophyta</taxon>
        <taxon>Tracheophyta</taxon>
        <taxon>Spermatophyta</taxon>
        <taxon>Magnoliopsida</taxon>
        <taxon>Liliopsida</taxon>
        <taxon>Poales</taxon>
        <taxon>Poaceae</taxon>
        <taxon>PACMAD clade</taxon>
        <taxon>Panicoideae</taxon>
        <taxon>Panicodae</taxon>
        <taxon>Paniceae</taxon>
        <taxon>Panicinae</taxon>
        <taxon>Panicum</taxon>
        <taxon>Panicum sect. Panicum</taxon>
    </lineage>
</organism>
<dbReference type="Proteomes" id="UP000275267">
    <property type="component" value="Unassembled WGS sequence"/>
</dbReference>
<sequence>MHADKQQMEKELEDFKSAAQAVMEMVDFSAEGEAGEQSLLEKLRATPQKVASYIAEATRTYIS</sequence>
<dbReference type="EMBL" id="PQIB02000001">
    <property type="protein sequence ID" value="RLN42565.1"/>
    <property type="molecule type" value="Genomic_DNA"/>
</dbReference>
<name>A0A3L6TSQ9_PANMI</name>
<reference evidence="2" key="1">
    <citation type="journal article" date="2019" name="Nat. Commun.">
        <title>The genome of broomcorn millet.</title>
        <authorList>
            <person name="Zou C."/>
            <person name="Miki D."/>
            <person name="Li D."/>
            <person name="Tang Q."/>
            <person name="Xiao L."/>
            <person name="Rajput S."/>
            <person name="Deng P."/>
            <person name="Jia W."/>
            <person name="Huang R."/>
            <person name="Zhang M."/>
            <person name="Sun Y."/>
            <person name="Hu J."/>
            <person name="Fu X."/>
            <person name="Schnable P.S."/>
            <person name="Li F."/>
            <person name="Zhang H."/>
            <person name="Feng B."/>
            <person name="Zhu X."/>
            <person name="Liu R."/>
            <person name="Schnable J.C."/>
            <person name="Zhu J.-K."/>
            <person name="Zhang H."/>
        </authorList>
    </citation>
    <scope>NUCLEOTIDE SEQUENCE [LARGE SCALE GENOMIC DNA]</scope>
</reference>
<dbReference type="AlphaFoldDB" id="A0A3L6TSQ9"/>
<protein>
    <submittedName>
        <fullName evidence="1">Uncharacterized protein</fullName>
    </submittedName>
</protein>
<dbReference type="OrthoDB" id="720024at2759"/>
<keyword evidence="2" id="KW-1185">Reference proteome</keyword>
<evidence type="ECO:0000313" key="2">
    <source>
        <dbReference type="Proteomes" id="UP000275267"/>
    </source>
</evidence>
<gene>
    <name evidence="1" type="ORF">C2845_PM01G44530</name>
</gene>